<dbReference type="PANTHER" id="PTHR33939:SF1">
    <property type="entry name" value="DUF4371 DOMAIN-CONTAINING PROTEIN"/>
    <property type="match status" value="1"/>
</dbReference>
<protein>
    <submittedName>
        <fullName evidence="1">Uncharacterized protein</fullName>
    </submittedName>
</protein>
<dbReference type="Proteomes" id="UP000005239">
    <property type="component" value="Unassembled WGS sequence"/>
</dbReference>
<sequence>MHSSLLAPTPQPPTVPITSKSRIDPSTLSYPTFFAPIPKGPPLFSSHSSAPLSIHLPRSLSSFHSSSAEVSVMEPDDHQSVARFHLTAFLHVANPIAIPDPTDSASRKTHIAHCAKTRAFILRAHEFFKENNIADMTPRFLSAMLSIHQDTVHRVISDSTTVVPLNRFPPCGPPPLKRTKKAVQERIKGKFSEETIQQLRRFVHVQYFAQYKRVTLKKICDRSDEWIDPKDKDISMSPSILRLLLHAINFSWVKLQYRSNIYMNDYYCRVQSHFLRTMMAIREEGNHLIWSVDETWVHKGMRPGHGWQDMEAAKAPLTFIKNGMTEFEKYIEGVFKELVAEADEKSLKPILLMDNASYHSRVIDKMPTQSDRKAVMADWLKAHDMQCPDGWKKRDMVEALKKLNRKDYNKYVVDTMGEQYGVQVVRTPPYMAEYAPIEFGWSAMKRAQHDLITHTDDGRVIRMKLLEWMKEYPAEKCKKYMDHCKGVEEASHIINQTI</sequence>
<accession>A0A8R1YZ48</accession>
<name>A0A2A6BGR6_PRIPA</name>
<reference evidence="1" key="2">
    <citation type="submission" date="2022-06" db="UniProtKB">
        <authorList>
            <consortium name="EnsemblMetazoa"/>
        </authorList>
    </citation>
    <scope>IDENTIFICATION</scope>
    <source>
        <strain evidence="1">PS312</strain>
    </source>
</reference>
<dbReference type="EnsemblMetazoa" id="PPA37063.1">
    <property type="protein sequence ID" value="PPA37063.1"/>
    <property type="gene ID" value="WBGene00275432"/>
</dbReference>
<dbReference type="GO" id="GO:0003676">
    <property type="term" value="F:nucleic acid binding"/>
    <property type="evidence" value="ECO:0007669"/>
    <property type="project" value="InterPro"/>
</dbReference>
<gene>
    <name evidence="1" type="primary">WBGene00275432</name>
</gene>
<proteinExistence type="predicted"/>
<evidence type="ECO:0000313" key="1">
    <source>
        <dbReference type="EnsemblMetazoa" id="PPA37063.1"/>
    </source>
</evidence>
<accession>A0A2A6BGR6</accession>
<evidence type="ECO:0000313" key="2">
    <source>
        <dbReference type="Proteomes" id="UP000005239"/>
    </source>
</evidence>
<dbReference type="OrthoDB" id="2266637at2759"/>
<dbReference type="Gene3D" id="3.30.420.10">
    <property type="entry name" value="Ribonuclease H-like superfamily/Ribonuclease H"/>
    <property type="match status" value="1"/>
</dbReference>
<reference evidence="2" key="1">
    <citation type="journal article" date="2008" name="Nat. Genet.">
        <title>The Pristionchus pacificus genome provides a unique perspective on nematode lifestyle and parasitism.</title>
        <authorList>
            <person name="Dieterich C."/>
            <person name="Clifton S.W."/>
            <person name="Schuster L.N."/>
            <person name="Chinwalla A."/>
            <person name="Delehaunty K."/>
            <person name="Dinkelacker I."/>
            <person name="Fulton L."/>
            <person name="Fulton R."/>
            <person name="Godfrey J."/>
            <person name="Minx P."/>
            <person name="Mitreva M."/>
            <person name="Roeseler W."/>
            <person name="Tian H."/>
            <person name="Witte H."/>
            <person name="Yang S.P."/>
            <person name="Wilson R.K."/>
            <person name="Sommer R.J."/>
        </authorList>
    </citation>
    <scope>NUCLEOTIDE SEQUENCE [LARGE SCALE GENOMIC DNA]</scope>
    <source>
        <strain evidence="2">PS312</strain>
    </source>
</reference>
<organism evidence="1 2">
    <name type="scientific">Pristionchus pacificus</name>
    <name type="common">Parasitic nematode worm</name>
    <dbReference type="NCBI Taxonomy" id="54126"/>
    <lineage>
        <taxon>Eukaryota</taxon>
        <taxon>Metazoa</taxon>
        <taxon>Ecdysozoa</taxon>
        <taxon>Nematoda</taxon>
        <taxon>Chromadorea</taxon>
        <taxon>Rhabditida</taxon>
        <taxon>Rhabditina</taxon>
        <taxon>Diplogasteromorpha</taxon>
        <taxon>Diplogasteroidea</taxon>
        <taxon>Neodiplogasteridae</taxon>
        <taxon>Pristionchus</taxon>
    </lineage>
</organism>
<dbReference type="AlphaFoldDB" id="A0A2A6BGR6"/>
<dbReference type="InterPro" id="IPR036397">
    <property type="entry name" value="RNaseH_sf"/>
</dbReference>
<dbReference type="PANTHER" id="PTHR33939">
    <property type="entry name" value="PROTEIN CBG22215"/>
    <property type="match status" value="1"/>
</dbReference>
<keyword evidence="2" id="KW-1185">Reference proteome</keyword>